<reference evidence="1 2" key="1">
    <citation type="journal article" date="2012" name="J. Bacteriol.">
        <title>Draft Genome Sequences for Two Metal-Reducing Pelosinus fermentans Strains Isolated from a Cr(VI)-Contaminated Site and for Type Strain R7.</title>
        <authorList>
            <person name="Brown S.D."/>
            <person name="Podar M."/>
            <person name="Klingeman D.M."/>
            <person name="Johnson C.M."/>
            <person name="Yang Z.K."/>
            <person name="Utturkar S.M."/>
            <person name="Land M.L."/>
            <person name="Mosher J.J."/>
            <person name="Hurt R.A.Jr."/>
            <person name="Phelps T.J."/>
            <person name="Palumbo A.V."/>
            <person name="Arkin A.P."/>
            <person name="Hazen T.C."/>
            <person name="Elias D.A."/>
        </authorList>
    </citation>
    <scope>NUCLEOTIDE SEQUENCE [LARGE SCALE GENOMIC DNA]</scope>
    <source>
        <strain evidence="1 2">B4</strain>
    </source>
</reference>
<protein>
    <submittedName>
        <fullName evidence="1">Bacteriophage portal protein, SPP1 Gp6-like protein</fullName>
    </submittedName>
</protein>
<comment type="caution">
    <text evidence="1">The sequence shown here is derived from an EMBL/GenBank/DDBJ whole genome shotgun (WGS) entry which is preliminary data.</text>
</comment>
<gene>
    <name evidence="1" type="ORF">FB4_0175</name>
</gene>
<accession>I9LHE2</accession>
<dbReference type="Pfam" id="PF05133">
    <property type="entry name" value="SPP1_portal"/>
    <property type="match status" value="1"/>
</dbReference>
<proteinExistence type="predicted"/>
<evidence type="ECO:0000313" key="1">
    <source>
        <dbReference type="EMBL" id="EIW19924.1"/>
    </source>
</evidence>
<dbReference type="PATRIC" id="fig|1149862.3.peg.1074"/>
<name>I9LHE2_9FIRM</name>
<dbReference type="EMBL" id="AKVJ01000011">
    <property type="protein sequence ID" value="EIW19924.1"/>
    <property type="molecule type" value="Genomic_DNA"/>
</dbReference>
<keyword evidence="2" id="KW-1185">Reference proteome</keyword>
<organism evidence="1 2">
    <name type="scientific">Pelosinus fermentans B4</name>
    <dbReference type="NCBI Taxonomy" id="1149862"/>
    <lineage>
        <taxon>Bacteria</taxon>
        <taxon>Bacillati</taxon>
        <taxon>Bacillota</taxon>
        <taxon>Negativicutes</taxon>
        <taxon>Selenomonadales</taxon>
        <taxon>Sporomusaceae</taxon>
        <taxon>Pelosinus</taxon>
    </lineage>
</organism>
<dbReference type="InterPro" id="IPR021145">
    <property type="entry name" value="Portal_protein_SPP1_Gp6-like"/>
</dbReference>
<dbReference type="OrthoDB" id="3189403at2"/>
<dbReference type="RefSeq" id="WP_007932028.1">
    <property type="nucleotide sequence ID" value="NZ_AKVJ01000011.1"/>
</dbReference>
<evidence type="ECO:0000313" key="2">
    <source>
        <dbReference type="Proteomes" id="UP000004324"/>
    </source>
</evidence>
<sequence>MAIAAAIPEALALAVNAPTWAQDNGAWLRALIQKHTSYLIEEGILGFQAAYDGDLDSITTRDKDRGDGINNKLQVNLSQLIIDTVVDYLTGKPIIWTVEDGQEGADTKLLEEYRKTIIPLLRKNESQLVLAELLRQGSIGGYGAVIAWVDEKGQIDFNEYPLNEVIPVYDTKGRLCMVVRYYTVQVEDIHGQEIEKTRAEVYDEKYVTYYLGNDGGDGFELDEDEIPTGNPVEHRAGRIPVAIFTNGTPARYVKRVKKGGVSDLGNGVLTLLEAYAHGMSDKANYVEYLQDAYLLLKGVDVDEKEVVKMRKARALALTSVESDASFIAQDQEDAAVENNLNRLRDTIHDQTQIPRLNDISGTTATEVKMKYVPLDIKAGKKELYFTSAIMQLAAIVTDMLNAKRLIDAGVADEEVYNILAGIETSKTPLFSADWLQFTINRNLPQNFKEIADIVAVLSGKVPDAYLYELLWFIDDPVKALADMKEQAQATADMTASTALGFGAGFAGTGNVDNTGTA</sequence>
<dbReference type="Proteomes" id="UP000004324">
    <property type="component" value="Unassembled WGS sequence"/>
</dbReference>
<dbReference type="AlphaFoldDB" id="I9LHE2"/>